<dbReference type="InterPro" id="IPR025657">
    <property type="entry name" value="RadC_JAB"/>
</dbReference>
<proteinExistence type="predicted"/>
<protein>
    <recommendedName>
        <fullName evidence="1">RadC-like JAB domain-containing protein</fullName>
    </recommendedName>
</protein>
<organism evidence="2 3">
    <name type="scientific">Ruoffia halotolerans</name>
    <dbReference type="NCBI Taxonomy" id="2748684"/>
    <lineage>
        <taxon>Bacteria</taxon>
        <taxon>Bacillati</taxon>
        <taxon>Bacillota</taxon>
        <taxon>Bacilli</taxon>
        <taxon>Lactobacillales</taxon>
        <taxon>Aerococcaceae</taxon>
        <taxon>Ruoffia</taxon>
    </lineage>
</organism>
<dbReference type="EMBL" id="JACAOA010000012">
    <property type="protein sequence ID" value="MBA5729311.1"/>
    <property type="molecule type" value="Genomic_DNA"/>
</dbReference>
<evidence type="ECO:0000259" key="1">
    <source>
        <dbReference type="Pfam" id="PF04002"/>
    </source>
</evidence>
<name>A0A839A5X5_9LACT</name>
<accession>A0A839A5X5</accession>
<evidence type="ECO:0000313" key="2">
    <source>
        <dbReference type="EMBL" id="MBA5729311.1"/>
    </source>
</evidence>
<dbReference type="AlphaFoldDB" id="A0A839A5X5"/>
<sequence>MSVSYEKVVEIVRLKQVVCDSTLEIQKITSSFGIAQWLMDEIGNETQEVLMLLCLNTKNEVNSLSVVHRGTINIFIQLERSVEKVNLLFNNLRYNGKVQGKLVFVNPEGLIRLDEHASEVGMNRAEFIHWIKGIARDEQHLPLANISPIALKERILNEFQIEKPNPPIPKSMKDFNQMKRGVKCARCHSFDITQTMYKVICNQYGHHEAKKKSVVRTLCEYGLIRYKEPLTVSEYEVFLDGQVSKKYIARTLSKYFENV</sequence>
<reference evidence="2 3" key="1">
    <citation type="submission" date="2020-06" db="EMBL/GenBank/DDBJ databases">
        <title>Reclassification of Facklamia ignava, Facklamia soureckii and Facklami tabacinasalis as Falseniella iganva gen. nov., comb. nov., Hutsoniella ignava gen. nov., comb. nov., and Ruoffia tabacinasalis gen. nov., comb. nov and description of Ruoffia haltotolerans sp. nov., isolated from hypersaline Inland Sea of Qatar.</title>
        <authorList>
            <person name="Fotedar R."/>
            <person name="Sankaranarayanan K."/>
            <person name="Lawson P."/>
            <person name="Caldwell M."/>
            <person name="Zeyara A."/>
            <person name="Al Malki A."/>
            <person name="Ali M."/>
        </authorList>
    </citation>
    <scope>NUCLEOTIDE SEQUENCE [LARGE SCALE GENOMIC DNA]</scope>
    <source>
        <strain evidence="2 3">INB8</strain>
    </source>
</reference>
<feature type="domain" description="RadC-like JAB" evidence="1">
    <location>
        <begin position="29"/>
        <end position="84"/>
    </location>
</feature>
<keyword evidence="3" id="KW-1185">Reference proteome</keyword>
<dbReference type="Proteomes" id="UP000571018">
    <property type="component" value="Unassembled WGS sequence"/>
</dbReference>
<dbReference type="RefSeq" id="WP_218931009.1">
    <property type="nucleotide sequence ID" value="NZ_JACAOA010000012.1"/>
</dbReference>
<gene>
    <name evidence="2" type="ORF">HW423_05890</name>
</gene>
<dbReference type="Pfam" id="PF04002">
    <property type="entry name" value="RadC"/>
    <property type="match status" value="1"/>
</dbReference>
<evidence type="ECO:0000313" key="3">
    <source>
        <dbReference type="Proteomes" id="UP000571018"/>
    </source>
</evidence>
<comment type="caution">
    <text evidence="2">The sequence shown here is derived from an EMBL/GenBank/DDBJ whole genome shotgun (WGS) entry which is preliminary data.</text>
</comment>